<name>A0A562LJS9_9BRAD</name>
<accession>A0A562LJS9</accession>
<dbReference type="OrthoDB" id="8221299at2"/>
<keyword evidence="2" id="KW-1185">Reference proteome</keyword>
<dbReference type="Proteomes" id="UP000317176">
    <property type="component" value="Unassembled WGS sequence"/>
</dbReference>
<dbReference type="EMBL" id="VLKL01000004">
    <property type="protein sequence ID" value="TWI07884.1"/>
    <property type="molecule type" value="Genomic_DNA"/>
</dbReference>
<comment type="caution">
    <text evidence="1">The sequence shown here is derived from an EMBL/GenBank/DDBJ whole genome shotgun (WGS) entry which is preliminary data.</text>
</comment>
<proteinExistence type="predicted"/>
<dbReference type="AlphaFoldDB" id="A0A562LJS9"/>
<dbReference type="RefSeq" id="WP_145630595.1">
    <property type="nucleotide sequence ID" value="NZ_CP088014.1"/>
</dbReference>
<gene>
    <name evidence="1" type="ORF">IQ17_02241</name>
</gene>
<organism evidence="1 2">
    <name type="scientific">Bradyrhizobium daqingense</name>
    <dbReference type="NCBI Taxonomy" id="993502"/>
    <lineage>
        <taxon>Bacteria</taxon>
        <taxon>Pseudomonadati</taxon>
        <taxon>Pseudomonadota</taxon>
        <taxon>Alphaproteobacteria</taxon>
        <taxon>Hyphomicrobiales</taxon>
        <taxon>Nitrobacteraceae</taxon>
        <taxon>Bradyrhizobium</taxon>
    </lineage>
</organism>
<reference evidence="1 2" key="1">
    <citation type="journal article" date="2015" name="Stand. Genomic Sci.">
        <title>Genomic Encyclopedia of Bacterial and Archaeal Type Strains, Phase III: the genomes of soil and plant-associated and newly described type strains.</title>
        <authorList>
            <person name="Whitman W.B."/>
            <person name="Woyke T."/>
            <person name="Klenk H.P."/>
            <person name="Zhou Y."/>
            <person name="Lilburn T.G."/>
            <person name="Beck B.J."/>
            <person name="De Vos P."/>
            <person name="Vandamme P."/>
            <person name="Eisen J.A."/>
            <person name="Garrity G."/>
            <person name="Hugenholtz P."/>
            <person name="Kyrpides N.C."/>
        </authorList>
    </citation>
    <scope>NUCLEOTIDE SEQUENCE [LARGE SCALE GENOMIC DNA]</scope>
    <source>
        <strain evidence="1 2">CGMCC 1.10947</strain>
    </source>
</reference>
<sequence>MTSLNDARLALPASVSPDDRLPTFKEVTGFDAASAWARLTPEQQAFVGELAVRFAVVGGRLNYQHDDFTTTESREIEHLESEALTDFLDKTEPLWADLYGWRTN</sequence>
<protein>
    <submittedName>
        <fullName evidence="1">Uncharacterized protein</fullName>
    </submittedName>
</protein>
<evidence type="ECO:0000313" key="2">
    <source>
        <dbReference type="Proteomes" id="UP000317176"/>
    </source>
</evidence>
<evidence type="ECO:0000313" key="1">
    <source>
        <dbReference type="EMBL" id="TWI07884.1"/>
    </source>
</evidence>